<dbReference type="EMBL" id="JABURA010000001">
    <property type="protein sequence ID" value="NUB90263.1"/>
    <property type="molecule type" value="Genomic_DNA"/>
</dbReference>
<name>A0A8J8GHU4_9EURY</name>
<evidence type="ECO:0000313" key="3">
    <source>
        <dbReference type="EMBL" id="NUB90263.1"/>
    </source>
</evidence>
<dbReference type="PANTHER" id="PTHR36435">
    <property type="entry name" value="SLR1288 PROTEIN"/>
    <property type="match status" value="1"/>
</dbReference>
<feature type="transmembrane region" description="Helical" evidence="1">
    <location>
        <begin position="228"/>
        <end position="251"/>
    </location>
</feature>
<evidence type="ECO:0000256" key="1">
    <source>
        <dbReference type="SAM" id="Phobius"/>
    </source>
</evidence>
<feature type="transmembrane region" description="Helical" evidence="1">
    <location>
        <begin position="15"/>
        <end position="36"/>
    </location>
</feature>
<sequence>METPQRHRERTDGPLRSTLVAIGLTVFGVLVAPNFTTLPAFLLDPALINSPMDASITARAALLSLNFVGIALAGAIYLAVTDRGWGYVDLRMPTKQGWIYAIAGVVGILVFYVLVAVVVSMLSLPSSENNVMGYIGDDPTMVLIMIGIVFFFNAPAEEFLFRNVVQKRLYEAFSRTHAIVIASVIFALVHFVSYAVLSDSLLATMVPIATVFGGGLIFGYLYAKSENLLVPILSHAVYNGFQFGLVYLTLVYDLEESGPTTEALLDLAVAVATLPLPLPLPL</sequence>
<keyword evidence="1" id="KW-0472">Membrane</keyword>
<dbReference type="GO" id="GO:0004175">
    <property type="term" value="F:endopeptidase activity"/>
    <property type="evidence" value="ECO:0007669"/>
    <property type="project" value="UniProtKB-ARBA"/>
</dbReference>
<reference evidence="3" key="1">
    <citation type="submission" date="2020-06" db="EMBL/GenBank/DDBJ databases">
        <title>Haloterrigena sp. nov., an extremely halophilic archaeon isolated from a saline sediment.</title>
        <authorList>
            <person name="Liu B.-B."/>
        </authorList>
    </citation>
    <scope>NUCLEOTIDE SEQUENCE</scope>
    <source>
        <strain evidence="3">SYSU A121-1</strain>
    </source>
</reference>
<proteinExistence type="predicted"/>
<organism evidence="3 4">
    <name type="scientific">Haloterrigena gelatinilytica</name>
    <dbReference type="NCBI Taxonomy" id="2741724"/>
    <lineage>
        <taxon>Archaea</taxon>
        <taxon>Methanobacteriati</taxon>
        <taxon>Methanobacteriota</taxon>
        <taxon>Stenosarchaea group</taxon>
        <taxon>Halobacteria</taxon>
        <taxon>Halobacteriales</taxon>
        <taxon>Natrialbaceae</taxon>
        <taxon>Haloterrigena</taxon>
    </lineage>
</organism>
<feature type="transmembrane region" description="Helical" evidence="1">
    <location>
        <begin position="202"/>
        <end position="221"/>
    </location>
</feature>
<dbReference type="PANTHER" id="PTHR36435:SF1">
    <property type="entry name" value="CAAX AMINO TERMINAL PROTEASE FAMILY PROTEIN"/>
    <property type="match status" value="1"/>
</dbReference>
<dbReference type="RefSeq" id="WP_174701354.1">
    <property type="nucleotide sequence ID" value="NZ_JABURA010000001.1"/>
</dbReference>
<feature type="transmembrane region" description="Helical" evidence="1">
    <location>
        <begin position="139"/>
        <end position="156"/>
    </location>
</feature>
<dbReference type="InterPro" id="IPR003675">
    <property type="entry name" value="Rce1/LyrA-like_dom"/>
</dbReference>
<keyword evidence="1" id="KW-1133">Transmembrane helix</keyword>
<dbReference type="GO" id="GO:0008237">
    <property type="term" value="F:metallopeptidase activity"/>
    <property type="evidence" value="ECO:0007669"/>
    <property type="project" value="UniProtKB-KW"/>
</dbReference>
<keyword evidence="3" id="KW-0482">Metalloprotease</keyword>
<protein>
    <submittedName>
        <fullName evidence="3">CPBP family intramembrane metalloprotease</fullName>
    </submittedName>
</protein>
<accession>A0A8J8GHU4</accession>
<dbReference type="AlphaFoldDB" id="A0A8J8GHU4"/>
<comment type="caution">
    <text evidence="3">The sequence shown here is derived from an EMBL/GenBank/DDBJ whole genome shotgun (WGS) entry which is preliminary data.</text>
</comment>
<dbReference type="Proteomes" id="UP000728647">
    <property type="component" value="Unassembled WGS sequence"/>
</dbReference>
<keyword evidence="1" id="KW-0812">Transmembrane</keyword>
<evidence type="ECO:0000259" key="2">
    <source>
        <dbReference type="Pfam" id="PF02517"/>
    </source>
</evidence>
<feature type="transmembrane region" description="Helical" evidence="1">
    <location>
        <begin position="98"/>
        <end position="119"/>
    </location>
</feature>
<feature type="transmembrane region" description="Helical" evidence="1">
    <location>
        <begin position="177"/>
        <end position="196"/>
    </location>
</feature>
<dbReference type="GO" id="GO:0080120">
    <property type="term" value="P:CAAX-box protein maturation"/>
    <property type="evidence" value="ECO:0007669"/>
    <property type="project" value="UniProtKB-ARBA"/>
</dbReference>
<dbReference type="InterPro" id="IPR052710">
    <property type="entry name" value="CAAX_protease"/>
</dbReference>
<feature type="transmembrane region" description="Helical" evidence="1">
    <location>
        <begin position="56"/>
        <end position="78"/>
    </location>
</feature>
<evidence type="ECO:0000313" key="4">
    <source>
        <dbReference type="Proteomes" id="UP000728647"/>
    </source>
</evidence>
<keyword evidence="3" id="KW-0645">Protease</keyword>
<feature type="domain" description="CAAX prenyl protease 2/Lysostaphin resistance protein A-like" evidence="2">
    <location>
        <begin position="141"/>
        <end position="240"/>
    </location>
</feature>
<keyword evidence="3" id="KW-0378">Hydrolase</keyword>
<gene>
    <name evidence="3" type="ORF">HT576_04335</name>
</gene>
<dbReference type="OrthoDB" id="275779at2157"/>
<dbReference type="Pfam" id="PF02517">
    <property type="entry name" value="Rce1-like"/>
    <property type="match status" value="1"/>
</dbReference>